<evidence type="ECO:0000313" key="2">
    <source>
        <dbReference type="EMBL" id="KAF9064519.1"/>
    </source>
</evidence>
<dbReference type="OrthoDB" id="434972at2759"/>
<dbReference type="Proteomes" id="UP000772434">
    <property type="component" value="Unassembled WGS sequence"/>
</dbReference>
<proteinExistence type="predicted"/>
<feature type="transmembrane region" description="Helical" evidence="1">
    <location>
        <begin position="53"/>
        <end position="73"/>
    </location>
</feature>
<dbReference type="EMBL" id="JADNRY010000121">
    <property type="protein sequence ID" value="KAF9064519.1"/>
    <property type="molecule type" value="Genomic_DNA"/>
</dbReference>
<keyword evidence="1" id="KW-0472">Membrane</keyword>
<comment type="caution">
    <text evidence="2">The sequence shown here is derived from an EMBL/GenBank/DDBJ whole genome shotgun (WGS) entry which is preliminary data.</text>
</comment>
<keyword evidence="1" id="KW-0812">Transmembrane</keyword>
<accession>A0A9P5U3H0</accession>
<dbReference type="Gene3D" id="1.10.357.140">
    <property type="entry name" value="UbiA prenyltransferase"/>
    <property type="match status" value="1"/>
</dbReference>
<dbReference type="AlphaFoldDB" id="A0A9P5U3H0"/>
<dbReference type="PANTHER" id="PTHR42723">
    <property type="entry name" value="CHLOROPHYLL SYNTHASE"/>
    <property type="match status" value="1"/>
</dbReference>
<organism evidence="2 3">
    <name type="scientific">Rhodocollybia butyracea</name>
    <dbReference type="NCBI Taxonomy" id="206335"/>
    <lineage>
        <taxon>Eukaryota</taxon>
        <taxon>Fungi</taxon>
        <taxon>Dikarya</taxon>
        <taxon>Basidiomycota</taxon>
        <taxon>Agaricomycotina</taxon>
        <taxon>Agaricomycetes</taxon>
        <taxon>Agaricomycetidae</taxon>
        <taxon>Agaricales</taxon>
        <taxon>Marasmiineae</taxon>
        <taxon>Omphalotaceae</taxon>
        <taxon>Rhodocollybia</taxon>
    </lineage>
</organism>
<dbReference type="InterPro" id="IPR044878">
    <property type="entry name" value="UbiA_sf"/>
</dbReference>
<feature type="non-terminal residue" evidence="2">
    <location>
        <position position="118"/>
    </location>
</feature>
<reference evidence="2" key="1">
    <citation type="submission" date="2020-11" db="EMBL/GenBank/DDBJ databases">
        <authorList>
            <consortium name="DOE Joint Genome Institute"/>
            <person name="Ahrendt S."/>
            <person name="Riley R."/>
            <person name="Andreopoulos W."/>
            <person name="Labutti K."/>
            <person name="Pangilinan J."/>
            <person name="Ruiz-Duenas F.J."/>
            <person name="Barrasa J.M."/>
            <person name="Sanchez-Garcia M."/>
            <person name="Camarero S."/>
            <person name="Miyauchi S."/>
            <person name="Serrano A."/>
            <person name="Linde D."/>
            <person name="Babiker R."/>
            <person name="Drula E."/>
            <person name="Ayuso-Fernandez I."/>
            <person name="Pacheco R."/>
            <person name="Padilla G."/>
            <person name="Ferreira P."/>
            <person name="Barriuso J."/>
            <person name="Kellner H."/>
            <person name="Castanera R."/>
            <person name="Alfaro M."/>
            <person name="Ramirez L."/>
            <person name="Pisabarro A.G."/>
            <person name="Kuo A."/>
            <person name="Tritt A."/>
            <person name="Lipzen A."/>
            <person name="He G."/>
            <person name="Yan M."/>
            <person name="Ng V."/>
            <person name="Cullen D."/>
            <person name="Martin F."/>
            <person name="Rosso M.-N."/>
            <person name="Henrissat B."/>
            <person name="Hibbett D."/>
            <person name="Martinez A.T."/>
            <person name="Grigoriev I.V."/>
        </authorList>
    </citation>
    <scope>NUCLEOTIDE SEQUENCE</scope>
    <source>
        <strain evidence="2">AH 40177</strain>
    </source>
</reference>
<evidence type="ECO:0000313" key="3">
    <source>
        <dbReference type="Proteomes" id="UP000772434"/>
    </source>
</evidence>
<sequence length="118" mass="13295">QIAGVEEDLINKPDRPIPSQKITVFEAKLRWALALTAFISLAVYKPTLRPETICWILTVALTCATPLGKHWFVKKLYLRDMKGDAAIGRRTLPLVFGSSGSRWIITFFLIPASLLVLW</sequence>
<keyword evidence="1" id="KW-1133">Transmembrane helix</keyword>
<evidence type="ECO:0000256" key="1">
    <source>
        <dbReference type="SAM" id="Phobius"/>
    </source>
</evidence>
<dbReference type="PANTHER" id="PTHR42723:SF1">
    <property type="entry name" value="CHLOROPHYLL SYNTHASE, CHLOROPLASTIC"/>
    <property type="match status" value="1"/>
</dbReference>
<feature type="non-terminal residue" evidence="2">
    <location>
        <position position="1"/>
    </location>
</feature>
<name>A0A9P5U3H0_9AGAR</name>
<protein>
    <submittedName>
        <fullName evidence="2">Uncharacterized protein</fullName>
    </submittedName>
</protein>
<feature type="transmembrane region" description="Helical" evidence="1">
    <location>
        <begin position="94"/>
        <end position="117"/>
    </location>
</feature>
<keyword evidence="3" id="KW-1185">Reference proteome</keyword>
<dbReference type="InterPro" id="IPR050475">
    <property type="entry name" value="Prenyltransferase_related"/>
</dbReference>
<gene>
    <name evidence="2" type="ORF">BDP27DRAFT_1181106</name>
</gene>